<dbReference type="PROSITE" id="PS51034">
    <property type="entry name" value="ZP_2"/>
    <property type="match status" value="1"/>
</dbReference>
<keyword evidence="1" id="KW-0732">Signal</keyword>
<evidence type="ECO:0000256" key="1">
    <source>
        <dbReference type="ARBA" id="ARBA00022729"/>
    </source>
</evidence>
<sequence>MCSSDDDLSGFLEPELVCGQDHLRLAVQKRLLEERGLNASSAHLIDPRCHQQVDQQEAMWYLVQRRQGICGNVVVTNGSHITYSNILFVYLSDWSNDSLSIPMSFPFSCVFPLNNITSLDTAIRYQLPVGLVRSGDPTRARITLYKRPDYSEPFPAGPVSLPLGTALHVGVSVENYDNNHFVLLLEHCYVTNSSSADDPATYDLIQNRCPVDPRHVKVAESGVSQRARFSALLFLYHGTFEDVYLHCRISLCDRDRGPCSPVSPTYLA</sequence>
<comment type="caution">
    <text evidence="4">The sequence shown here is derived from an EMBL/GenBank/DDBJ whole genome shotgun (WGS) entry which is preliminary data.</text>
</comment>
<keyword evidence="2" id="KW-1015">Disulfide bond</keyword>
<dbReference type="Gene3D" id="2.60.40.4100">
    <property type="entry name" value="Zona pellucida, ZP-C domain"/>
    <property type="match status" value="1"/>
</dbReference>
<dbReference type="InterPro" id="IPR055356">
    <property type="entry name" value="ZP-N"/>
</dbReference>
<evidence type="ECO:0000313" key="4">
    <source>
        <dbReference type="EMBL" id="TDH06413.1"/>
    </source>
</evidence>
<dbReference type="Proteomes" id="UP000295070">
    <property type="component" value="Chromosome 12"/>
</dbReference>
<dbReference type="InterPro" id="IPR001507">
    <property type="entry name" value="ZP_dom"/>
</dbReference>
<keyword evidence="5" id="KW-1185">Reference proteome</keyword>
<accession>A0A484CUM1</accession>
<name>A0A484CUM1_PERFV</name>
<protein>
    <recommendedName>
        <fullName evidence="3">ZP domain-containing protein</fullName>
    </recommendedName>
</protein>
<evidence type="ECO:0000256" key="2">
    <source>
        <dbReference type="ARBA" id="ARBA00023157"/>
    </source>
</evidence>
<dbReference type="STRING" id="8167.A0A484CUM1"/>
<feature type="domain" description="ZP" evidence="3">
    <location>
        <begin position="17"/>
        <end position="266"/>
    </location>
</feature>
<gene>
    <name evidence="4" type="ORF">EPR50_G00132890</name>
</gene>
<reference evidence="4 5" key="1">
    <citation type="submission" date="2019-01" db="EMBL/GenBank/DDBJ databases">
        <title>A chromosome-scale genome assembly of the yellow perch, Perca flavescens.</title>
        <authorList>
            <person name="Feron R."/>
            <person name="Morvezen R."/>
            <person name="Bestin A."/>
            <person name="Haffray P."/>
            <person name="Klopp C."/>
            <person name="Zahm M."/>
            <person name="Cabau C."/>
            <person name="Roques C."/>
            <person name="Donnadieu C."/>
            <person name="Bouchez O."/>
            <person name="Christie M."/>
            <person name="Larson W."/>
            <person name="Guiguen Y."/>
        </authorList>
    </citation>
    <scope>NUCLEOTIDE SEQUENCE [LARGE SCALE GENOMIC DNA]</scope>
    <source>
        <strain evidence="4">YP-PL-M2</strain>
        <tissue evidence="4">Blood</tissue>
    </source>
</reference>
<dbReference type="SMART" id="SM00241">
    <property type="entry name" value="ZP"/>
    <property type="match status" value="1"/>
</dbReference>
<proteinExistence type="predicted"/>
<dbReference type="PANTHER" id="PTHR14002">
    <property type="entry name" value="ENDOGLIN/TGF-BETA RECEPTOR TYPE III"/>
    <property type="match status" value="1"/>
</dbReference>
<dbReference type="InterPro" id="IPR042235">
    <property type="entry name" value="ZP-C_dom"/>
</dbReference>
<evidence type="ECO:0000313" key="5">
    <source>
        <dbReference type="Proteomes" id="UP000295070"/>
    </source>
</evidence>
<organism evidence="4 5">
    <name type="scientific">Perca flavescens</name>
    <name type="common">American yellow perch</name>
    <name type="synonym">Morone flavescens</name>
    <dbReference type="NCBI Taxonomy" id="8167"/>
    <lineage>
        <taxon>Eukaryota</taxon>
        <taxon>Metazoa</taxon>
        <taxon>Chordata</taxon>
        <taxon>Craniata</taxon>
        <taxon>Vertebrata</taxon>
        <taxon>Euteleostomi</taxon>
        <taxon>Actinopterygii</taxon>
        <taxon>Neopterygii</taxon>
        <taxon>Teleostei</taxon>
        <taxon>Neoteleostei</taxon>
        <taxon>Acanthomorphata</taxon>
        <taxon>Eupercaria</taxon>
        <taxon>Perciformes</taxon>
        <taxon>Percoidei</taxon>
        <taxon>Percidae</taxon>
        <taxon>Percinae</taxon>
        <taxon>Perca</taxon>
    </lineage>
</organism>
<dbReference type="AlphaFoldDB" id="A0A484CUM1"/>
<evidence type="ECO:0000259" key="3">
    <source>
        <dbReference type="PROSITE" id="PS51034"/>
    </source>
</evidence>
<dbReference type="Pfam" id="PF00100">
    <property type="entry name" value="Zona_pellucida"/>
    <property type="match status" value="1"/>
</dbReference>
<dbReference type="Gene3D" id="2.60.40.3210">
    <property type="entry name" value="Zona pellucida, ZP-N domain"/>
    <property type="match status" value="1"/>
</dbReference>
<dbReference type="EMBL" id="SCKG01000012">
    <property type="protein sequence ID" value="TDH06413.1"/>
    <property type="molecule type" value="Genomic_DNA"/>
</dbReference>
<dbReference type="InterPro" id="IPR055355">
    <property type="entry name" value="ZP-C"/>
</dbReference>
<dbReference type="Pfam" id="PF23344">
    <property type="entry name" value="ZP-N"/>
    <property type="match status" value="1"/>
</dbReference>
<dbReference type="PANTHER" id="PTHR14002:SF1">
    <property type="entry name" value="ENDOGLIN"/>
    <property type="match status" value="1"/>
</dbReference>